<comment type="caution">
    <text evidence="8">The sequence shown here is derived from an EMBL/GenBank/DDBJ whole genome shotgun (WGS) entry which is preliminary data.</text>
</comment>
<feature type="domain" description="NADP-dependent oxidoreductase" evidence="7">
    <location>
        <begin position="18"/>
        <end position="225"/>
    </location>
</feature>
<evidence type="ECO:0000256" key="1">
    <source>
        <dbReference type="ARBA" id="ARBA00007905"/>
    </source>
</evidence>
<reference evidence="8" key="1">
    <citation type="submission" date="2023-02" db="EMBL/GenBank/DDBJ databases">
        <title>Identification and recombinant expression of a fungal hydrolase from Papiliotrema laurentii that hydrolyzes apple cutin and clears colloidal polyester polyurethane.</title>
        <authorList>
            <consortium name="DOE Joint Genome Institute"/>
            <person name="Roman V.A."/>
            <person name="Bojanowski C."/>
            <person name="Crable B.R."/>
            <person name="Wagner D.N."/>
            <person name="Hung C.S."/>
            <person name="Nadeau L.J."/>
            <person name="Schratz L."/>
            <person name="Haridas S."/>
            <person name="Pangilinan J."/>
            <person name="Lipzen A."/>
            <person name="Na H."/>
            <person name="Yan M."/>
            <person name="Ng V."/>
            <person name="Grigoriev I.V."/>
            <person name="Spatafora J.W."/>
            <person name="Barlow D."/>
            <person name="Biffinger J."/>
            <person name="Kelley-Loughnane N."/>
            <person name="Varaljay V.A."/>
            <person name="Crookes-Goodson W.J."/>
        </authorList>
    </citation>
    <scope>NUCLEOTIDE SEQUENCE</scope>
    <source>
        <strain evidence="8">5307AH</strain>
    </source>
</reference>
<sequence>MPRLRSVKLNDGNEIPMMAFGTGTTHAFDDCSAVVSRALESGYTHLDCAWWYKNQSSVASGIRAVGRSRGDVCITSKAGDYHGEPELFDAEVFLEATLRDLCTDYVDTYLVGSVSLSSSKLDGLSTESDSYHADILVQQDVTKGWRQMEAIKKSGRARSIGVSNFSSQSLRTILASCEIPPAIHQVEFHPYSLFHYEASLLPLCREHHITIGAFAPLMSLSRRKGGPVDSAVEKVRQERGFAESESQILLLWAQQASGGIVVW</sequence>
<keyword evidence="2" id="KW-0521">NADP</keyword>
<protein>
    <submittedName>
        <fullName evidence="8">NADP-dependent oxidoreductase domain-containing protein</fullName>
    </submittedName>
</protein>
<gene>
    <name evidence="8" type="ORF">DB88DRAFT_528943</name>
</gene>
<keyword evidence="9" id="KW-1185">Reference proteome</keyword>
<name>A0AAD9FNV3_PAPLA</name>
<dbReference type="PIRSF" id="PIRSF000097">
    <property type="entry name" value="AKR"/>
    <property type="match status" value="1"/>
</dbReference>
<evidence type="ECO:0000256" key="4">
    <source>
        <dbReference type="PIRSR" id="PIRSR000097-1"/>
    </source>
</evidence>
<dbReference type="InterPro" id="IPR036812">
    <property type="entry name" value="NAD(P)_OxRdtase_dom_sf"/>
</dbReference>
<dbReference type="PROSITE" id="PS00062">
    <property type="entry name" value="ALDOKETO_REDUCTASE_2"/>
    <property type="match status" value="1"/>
</dbReference>
<dbReference type="InterPro" id="IPR023210">
    <property type="entry name" value="NADP_OxRdtase_dom"/>
</dbReference>
<dbReference type="Gene3D" id="3.20.20.100">
    <property type="entry name" value="NADP-dependent oxidoreductase domain"/>
    <property type="match status" value="1"/>
</dbReference>
<evidence type="ECO:0000259" key="7">
    <source>
        <dbReference type="Pfam" id="PF00248"/>
    </source>
</evidence>
<dbReference type="InterPro" id="IPR018170">
    <property type="entry name" value="Aldo/ket_reductase_CS"/>
</dbReference>
<proteinExistence type="inferred from homology"/>
<comment type="similarity">
    <text evidence="1">Belongs to the aldo/keto reductase family.</text>
</comment>
<evidence type="ECO:0000256" key="5">
    <source>
        <dbReference type="PIRSR" id="PIRSR000097-2"/>
    </source>
</evidence>
<evidence type="ECO:0000313" key="8">
    <source>
        <dbReference type="EMBL" id="KAK1923789.1"/>
    </source>
</evidence>
<evidence type="ECO:0000256" key="6">
    <source>
        <dbReference type="PIRSR" id="PIRSR000097-3"/>
    </source>
</evidence>
<evidence type="ECO:0000256" key="3">
    <source>
        <dbReference type="ARBA" id="ARBA00023002"/>
    </source>
</evidence>
<dbReference type="EMBL" id="JAODAN010000006">
    <property type="protein sequence ID" value="KAK1923789.1"/>
    <property type="molecule type" value="Genomic_DNA"/>
</dbReference>
<dbReference type="PANTHER" id="PTHR43827:SF3">
    <property type="entry name" value="NADP-DEPENDENT OXIDOREDUCTASE DOMAIN-CONTAINING PROTEIN"/>
    <property type="match status" value="1"/>
</dbReference>
<dbReference type="Pfam" id="PF00248">
    <property type="entry name" value="Aldo_ket_red"/>
    <property type="match status" value="1"/>
</dbReference>
<dbReference type="Proteomes" id="UP001182556">
    <property type="component" value="Unassembled WGS sequence"/>
</dbReference>
<evidence type="ECO:0000256" key="2">
    <source>
        <dbReference type="ARBA" id="ARBA00022857"/>
    </source>
</evidence>
<keyword evidence="3" id="KW-0560">Oxidoreductase</keyword>
<feature type="active site" description="Proton donor" evidence="4">
    <location>
        <position position="52"/>
    </location>
</feature>
<dbReference type="InterPro" id="IPR020471">
    <property type="entry name" value="AKR"/>
</dbReference>
<organism evidence="8 9">
    <name type="scientific">Papiliotrema laurentii</name>
    <name type="common">Cryptococcus laurentii</name>
    <dbReference type="NCBI Taxonomy" id="5418"/>
    <lineage>
        <taxon>Eukaryota</taxon>
        <taxon>Fungi</taxon>
        <taxon>Dikarya</taxon>
        <taxon>Basidiomycota</taxon>
        <taxon>Agaricomycotina</taxon>
        <taxon>Tremellomycetes</taxon>
        <taxon>Tremellales</taxon>
        <taxon>Rhynchogastremaceae</taxon>
        <taxon>Papiliotrema</taxon>
    </lineage>
</organism>
<accession>A0AAD9FNV3</accession>
<evidence type="ECO:0000313" key="9">
    <source>
        <dbReference type="Proteomes" id="UP001182556"/>
    </source>
</evidence>
<dbReference type="AlphaFoldDB" id="A0AAD9FNV3"/>
<dbReference type="GO" id="GO:0016616">
    <property type="term" value="F:oxidoreductase activity, acting on the CH-OH group of donors, NAD or NADP as acceptor"/>
    <property type="evidence" value="ECO:0007669"/>
    <property type="project" value="UniProtKB-ARBA"/>
</dbReference>
<dbReference type="PANTHER" id="PTHR43827">
    <property type="entry name" value="2,5-DIKETO-D-GLUCONIC ACID REDUCTASE"/>
    <property type="match status" value="1"/>
</dbReference>
<dbReference type="SUPFAM" id="SSF51430">
    <property type="entry name" value="NAD(P)-linked oxidoreductase"/>
    <property type="match status" value="1"/>
</dbReference>
<feature type="binding site" evidence="5">
    <location>
        <position position="132"/>
    </location>
    <ligand>
        <name>substrate</name>
    </ligand>
</feature>
<dbReference type="PRINTS" id="PR00069">
    <property type="entry name" value="ALDKETRDTASE"/>
</dbReference>
<feature type="site" description="Lowers pKa of active site Tyr" evidence="6">
    <location>
        <position position="77"/>
    </location>
</feature>